<dbReference type="AlphaFoldDB" id="A0A5A7U4G8"/>
<sequence>MFDNNLHRNEIRILLIQVGCCRNRPIMQVKAEVQRCTAVFAIDSVCEGTSTTRSHMLDEANYAYWKARMIAFLNSMDNRCWKSTKEEDEESLENTRALNALFNGVDWNVFKLINTCTSAKEAWNILEVAYEGTSKVKVSRLQILTSRFEALKMNDDETIAKFNVRVLDLANESFTLGEKIAKSKMVQKVLRSLPSRFSMKMTAIEEANDITTMKLDELFGSLRV</sequence>
<gene>
    <name evidence="2" type="ORF">E5676_scaffold163G001030</name>
    <name evidence="1" type="ORF">E6C27_scaffold675G001770</name>
</gene>
<evidence type="ECO:0000313" key="4">
    <source>
        <dbReference type="Proteomes" id="UP000321947"/>
    </source>
</evidence>
<accession>A0A5A7U4G8</accession>
<dbReference type="Proteomes" id="UP000321393">
    <property type="component" value="Unassembled WGS sequence"/>
</dbReference>
<reference evidence="3 4" key="1">
    <citation type="submission" date="2019-08" db="EMBL/GenBank/DDBJ databases">
        <title>Draft genome sequences of two oriental melons (Cucumis melo L. var makuwa).</title>
        <authorList>
            <person name="Kwon S.-Y."/>
        </authorList>
    </citation>
    <scope>NUCLEOTIDE SEQUENCE [LARGE SCALE GENOMIC DNA]</scope>
    <source>
        <strain evidence="4">cv. Chang Bougi</strain>
        <strain evidence="3">cv. SW 3</strain>
        <tissue evidence="1">Leaf</tissue>
    </source>
</reference>
<dbReference type="EMBL" id="SSTE01011930">
    <property type="protein sequence ID" value="KAA0050148.1"/>
    <property type="molecule type" value="Genomic_DNA"/>
</dbReference>
<organism evidence="1 3">
    <name type="scientific">Cucumis melo var. makuwa</name>
    <name type="common">Oriental melon</name>
    <dbReference type="NCBI Taxonomy" id="1194695"/>
    <lineage>
        <taxon>Eukaryota</taxon>
        <taxon>Viridiplantae</taxon>
        <taxon>Streptophyta</taxon>
        <taxon>Embryophyta</taxon>
        <taxon>Tracheophyta</taxon>
        <taxon>Spermatophyta</taxon>
        <taxon>Magnoliopsida</taxon>
        <taxon>eudicotyledons</taxon>
        <taxon>Gunneridae</taxon>
        <taxon>Pentapetalae</taxon>
        <taxon>rosids</taxon>
        <taxon>fabids</taxon>
        <taxon>Cucurbitales</taxon>
        <taxon>Cucurbitaceae</taxon>
        <taxon>Benincaseae</taxon>
        <taxon>Cucumis</taxon>
    </lineage>
</organism>
<dbReference type="OrthoDB" id="1931687at2759"/>
<dbReference type="EMBL" id="SSTD01013547">
    <property type="protein sequence ID" value="TYK06404.1"/>
    <property type="molecule type" value="Genomic_DNA"/>
</dbReference>
<evidence type="ECO:0000313" key="2">
    <source>
        <dbReference type="EMBL" id="TYK06404.1"/>
    </source>
</evidence>
<dbReference type="Pfam" id="PF14223">
    <property type="entry name" value="Retrotran_gag_2"/>
    <property type="match status" value="1"/>
</dbReference>
<protein>
    <submittedName>
        <fullName evidence="1">Gag-proteinase polyprotein</fullName>
    </submittedName>
</protein>
<comment type="caution">
    <text evidence="1">The sequence shown here is derived from an EMBL/GenBank/DDBJ whole genome shotgun (WGS) entry which is preliminary data.</text>
</comment>
<dbReference type="Proteomes" id="UP000321947">
    <property type="component" value="Unassembled WGS sequence"/>
</dbReference>
<name>A0A5A7U4G8_CUCMM</name>
<evidence type="ECO:0000313" key="1">
    <source>
        <dbReference type="EMBL" id="KAA0050148.1"/>
    </source>
</evidence>
<evidence type="ECO:0000313" key="3">
    <source>
        <dbReference type="Proteomes" id="UP000321393"/>
    </source>
</evidence>
<dbReference type="PANTHER" id="PTHR35317:SF23">
    <property type="entry name" value="OS04G0629600 PROTEIN"/>
    <property type="match status" value="1"/>
</dbReference>
<dbReference type="PANTHER" id="PTHR35317">
    <property type="entry name" value="OS04G0629600 PROTEIN"/>
    <property type="match status" value="1"/>
</dbReference>
<proteinExistence type="predicted"/>